<dbReference type="GO" id="GO:0005524">
    <property type="term" value="F:ATP binding"/>
    <property type="evidence" value="ECO:0007669"/>
    <property type="project" value="UniProtKB-KW"/>
</dbReference>
<evidence type="ECO:0000256" key="4">
    <source>
        <dbReference type="ARBA" id="ARBA00022840"/>
    </source>
</evidence>
<organism evidence="10 11">
    <name type="scientific">Streptococcus ruminantium</name>
    <dbReference type="NCBI Taxonomy" id="1917441"/>
    <lineage>
        <taxon>Bacteria</taxon>
        <taxon>Bacillati</taxon>
        <taxon>Bacillota</taxon>
        <taxon>Bacilli</taxon>
        <taxon>Lactobacillales</taxon>
        <taxon>Streptococcaceae</taxon>
        <taxon>Streptococcus</taxon>
    </lineage>
</organism>
<dbReference type="GO" id="GO:0005886">
    <property type="term" value="C:plasma membrane"/>
    <property type="evidence" value="ECO:0007669"/>
    <property type="project" value="UniProtKB-SubCell"/>
</dbReference>
<evidence type="ECO:0000259" key="9">
    <source>
        <dbReference type="PROSITE" id="PS50929"/>
    </source>
</evidence>
<reference evidence="10 11" key="1">
    <citation type="journal article" date="2018" name="Genome Biol. Evol.">
        <title>Complete Genome Sequence of Streptococcus ruminantium sp. nov. GUT-187T (=DSM 104980T =JCM 31869T), the Type Strain of S. ruminantium, and Comparison with Genome Sequences of Streptococcus suis Strains.</title>
        <authorList>
            <person name="Tohya M."/>
            <person name="Sekizaki T."/>
            <person name="Miyoshi-Akiyama T."/>
        </authorList>
    </citation>
    <scope>NUCLEOTIDE SEQUENCE [LARGE SCALE GENOMIC DNA]</scope>
    <source>
        <strain evidence="10 11">GUT187T</strain>
    </source>
</reference>
<evidence type="ECO:0000256" key="3">
    <source>
        <dbReference type="ARBA" id="ARBA00022741"/>
    </source>
</evidence>
<dbReference type="OrthoDB" id="1672195at2"/>
<dbReference type="PROSITE" id="PS00211">
    <property type="entry name" value="ABC_TRANSPORTER_1"/>
    <property type="match status" value="1"/>
</dbReference>
<dbReference type="Gene3D" id="3.40.50.300">
    <property type="entry name" value="P-loop containing nucleotide triphosphate hydrolases"/>
    <property type="match status" value="1"/>
</dbReference>
<evidence type="ECO:0000259" key="8">
    <source>
        <dbReference type="PROSITE" id="PS50893"/>
    </source>
</evidence>
<evidence type="ECO:0000256" key="5">
    <source>
        <dbReference type="ARBA" id="ARBA00022989"/>
    </source>
</evidence>
<dbReference type="Pfam" id="PF00005">
    <property type="entry name" value="ABC_tran"/>
    <property type="match status" value="1"/>
</dbReference>
<feature type="transmembrane region" description="Helical" evidence="7">
    <location>
        <begin position="58"/>
        <end position="78"/>
    </location>
</feature>
<dbReference type="InterPro" id="IPR011527">
    <property type="entry name" value="ABC1_TM_dom"/>
</dbReference>
<keyword evidence="6 7" id="KW-0472">Membrane</keyword>
<dbReference type="GeneID" id="52229314"/>
<dbReference type="GO" id="GO:0034040">
    <property type="term" value="F:ATPase-coupled lipid transmembrane transporter activity"/>
    <property type="evidence" value="ECO:0007669"/>
    <property type="project" value="TreeGrafter"/>
</dbReference>
<feature type="domain" description="ABC transporter" evidence="8">
    <location>
        <begin position="326"/>
        <end position="534"/>
    </location>
</feature>
<dbReference type="InterPro" id="IPR017871">
    <property type="entry name" value="ABC_transporter-like_CS"/>
</dbReference>
<protein>
    <submittedName>
        <fullName evidence="10">ABC transporter ATP-binding protein</fullName>
    </submittedName>
</protein>
<accession>A0A2Z5TLY3</accession>
<dbReference type="Pfam" id="PF00664">
    <property type="entry name" value="ABC_membrane"/>
    <property type="match status" value="1"/>
</dbReference>
<keyword evidence="3" id="KW-0547">Nucleotide-binding</keyword>
<dbReference type="InterPro" id="IPR003593">
    <property type="entry name" value="AAA+_ATPase"/>
</dbReference>
<dbReference type="PROSITE" id="PS50929">
    <property type="entry name" value="ABC_TM1F"/>
    <property type="match status" value="1"/>
</dbReference>
<dbReference type="InterPro" id="IPR003439">
    <property type="entry name" value="ABC_transporter-like_ATP-bd"/>
</dbReference>
<dbReference type="GO" id="GO:0016887">
    <property type="term" value="F:ATP hydrolysis activity"/>
    <property type="evidence" value="ECO:0007669"/>
    <property type="project" value="InterPro"/>
</dbReference>
<comment type="subcellular location">
    <subcellularLocation>
        <location evidence="1">Cell membrane</location>
        <topology evidence="1">Multi-pass membrane protein</topology>
    </subcellularLocation>
</comment>
<dbReference type="SMART" id="SM00382">
    <property type="entry name" value="AAA"/>
    <property type="match status" value="1"/>
</dbReference>
<feature type="domain" description="ABC transmembrane type-1" evidence="9">
    <location>
        <begin position="21"/>
        <end position="300"/>
    </location>
</feature>
<evidence type="ECO:0000313" key="10">
    <source>
        <dbReference type="EMBL" id="BBA92360.1"/>
    </source>
</evidence>
<dbReference type="PANTHER" id="PTHR24221">
    <property type="entry name" value="ATP-BINDING CASSETTE SUB-FAMILY B"/>
    <property type="match status" value="1"/>
</dbReference>
<name>A0A2Z5TLY3_9STRE</name>
<dbReference type="GO" id="GO:0140359">
    <property type="term" value="F:ABC-type transporter activity"/>
    <property type="evidence" value="ECO:0007669"/>
    <property type="project" value="InterPro"/>
</dbReference>
<evidence type="ECO:0000256" key="1">
    <source>
        <dbReference type="ARBA" id="ARBA00004651"/>
    </source>
</evidence>
<feature type="transmembrane region" description="Helical" evidence="7">
    <location>
        <begin position="136"/>
        <end position="169"/>
    </location>
</feature>
<dbReference type="SUPFAM" id="SSF52540">
    <property type="entry name" value="P-loop containing nucleoside triphosphate hydrolases"/>
    <property type="match status" value="1"/>
</dbReference>
<evidence type="ECO:0000256" key="6">
    <source>
        <dbReference type="ARBA" id="ARBA00023136"/>
    </source>
</evidence>
<evidence type="ECO:0000256" key="7">
    <source>
        <dbReference type="SAM" id="Phobius"/>
    </source>
</evidence>
<dbReference type="InterPro" id="IPR039421">
    <property type="entry name" value="Type_1_exporter"/>
</dbReference>
<dbReference type="Proteomes" id="UP000269331">
    <property type="component" value="Chromosome"/>
</dbReference>
<dbReference type="InterPro" id="IPR036640">
    <property type="entry name" value="ABC1_TM_sf"/>
</dbReference>
<dbReference type="Gene3D" id="1.20.1560.10">
    <property type="entry name" value="ABC transporter type 1, transmembrane domain"/>
    <property type="match status" value="1"/>
</dbReference>
<evidence type="ECO:0000256" key="2">
    <source>
        <dbReference type="ARBA" id="ARBA00022692"/>
    </source>
</evidence>
<dbReference type="InterPro" id="IPR027417">
    <property type="entry name" value="P-loop_NTPase"/>
</dbReference>
<evidence type="ECO:0000313" key="11">
    <source>
        <dbReference type="Proteomes" id="UP000269331"/>
    </source>
</evidence>
<sequence>MMPNKNKIVEILSNDKLNLSLSAFLTFIVSVGAVYTVYARTDILNEVLAGTGQVWFNLIWLVVCLVVVEILRAILKIVNAKLTRKWKLYLGNRISKNIERMPFEKFYQKEIGDHMAIYTYQLEVVSVYLLEPITGFISSVVLSVISLVFLGLISWKFVVFALVSTVLLFSISGKFGKKISDGYAALSVRTGEFSEKLKEYLSAYEILKNLGVVDRISEQIGKSQEAKENQQFLITKYLAFGGLTLQSVEKLFEMLIFAFTIFLISRGELLIGAIVSVPAMLGIFLQAVEQLVDLYMKIIGTKDMLDTVTEISETVEENYPTVERYIEFENVGFTYGPKQIFNQLNFRFDTGRKYALVGKSGSGKSTLLKLLLGRLKPTEGHILIDEEVYSPEVDVNFSNQIGYINQSLFIFSDSIRYNIGLGQSYTDEQLWEVLEKVKMADVVAKLPQGLDEVVGEFGVDLSGGEQQRLAMARILIRKHPILLLDEATSAIDVKTSKVIEQEILSNPDLTVIMITHHLQEEIKPFLTDILDLDN</sequence>
<keyword evidence="5 7" id="KW-1133">Transmembrane helix</keyword>
<dbReference type="PANTHER" id="PTHR24221:SF654">
    <property type="entry name" value="ATP-BINDING CASSETTE SUB-FAMILY B MEMBER 6"/>
    <property type="match status" value="1"/>
</dbReference>
<keyword evidence="4 10" id="KW-0067">ATP-binding</keyword>
<dbReference type="PROSITE" id="PS50893">
    <property type="entry name" value="ABC_TRANSPORTER_2"/>
    <property type="match status" value="1"/>
</dbReference>
<dbReference type="EMBL" id="AP018400">
    <property type="protein sequence ID" value="BBA92360.1"/>
    <property type="molecule type" value="Genomic_DNA"/>
</dbReference>
<feature type="transmembrane region" description="Helical" evidence="7">
    <location>
        <begin position="21"/>
        <end position="38"/>
    </location>
</feature>
<proteinExistence type="predicted"/>
<dbReference type="KEGG" id="srq:SR187_3755"/>
<dbReference type="AlphaFoldDB" id="A0A2Z5TLY3"/>
<dbReference type="RefSeq" id="WP_120171557.1">
    <property type="nucleotide sequence ID" value="NZ_AP018400.1"/>
</dbReference>
<gene>
    <name evidence="10" type="ORF">SR187_3755</name>
</gene>
<dbReference type="SUPFAM" id="SSF90123">
    <property type="entry name" value="ABC transporter transmembrane region"/>
    <property type="match status" value="1"/>
</dbReference>
<keyword evidence="2 7" id="KW-0812">Transmembrane</keyword>